<evidence type="ECO:0000256" key="2">
    <source>
        <dbReference type="ARBA" id="ARBA00047806"/>
    </source>
</evidence>
<comment type="catalytic activity">
    <reaction evidence="3 4">
        <text>[thioredoxin]-disulfide + L-methionine + H2O = L-methionine (S)-S-oxide + [thioredoxin]-dithiol</text>
        <dbReference type="Rhea" id="RHEA:19993"/>
        <dbReference type="Rhea" id="RHEA-COMP:10698"/>
        <dbReference type="Rhea" id="RHEA-COMP:10700"/>
        <dbReference type="ChEBI" id="CHEBI:15377"/>
        <dbReference type="ChEBI" id="CHEBI:29950"/>
        <dbReference type="ChEBI" id="CHEBI:50058"/>
        <dbReference type="ChEBI" id="CHEBI:57844"/>
        <dbReference type="ChEBI" id="CHEBI:58772"/>
        <dbReference type="EC" id="1.8.4.11"/>
    </reaction>
</comment>
<dbReference type="InterPro" id="IPR036509">
    <property type="entry name" value="Met_Sox_Rdtase_MsrA_sf"/>
</dbReference>
<feature type="domain" description="Peptide methionine sulphoxide reductase MsrA" evidence="5">
    <location>
        <begin position="7"/>
        <end position="157"/>
    </location>
</feature>
<dbReference type="NCBIfam" id="TIGR00401">
    <property type="entry name" value="msrA"/>
    <property type="match status" value="1"/>
</dbReference>
<sequence length="176" mass="19402">MSSLKSLIVGGGCFWCTEAAYEILPGVEAVVSGYAGGPRPNPTYEQVCAGVSGHAEVVRIDYDPERITLDALLDHFWKIHDPTTLNRQGADAGTQYRSVIFYTDEGQKAAAEASVARANPGWGGKIVTQIAPLEKFYEAEAYHQDYFRRNPHAGYCQMVIRPKIDKVVKHLGLRDS</sequence>
<dbReference type="EC" id="1.8.4.11" evidence="4"/>
<comment type="catalytic activity">
    <reaction evidence="2 4">
        <text>L-methionyl-[protein] + [thioredoxin]-disulfide + H2O = L-methionyl-(S)-S-oxide-[protein] + [thioredoxin]-dithiol</text>
        <dbReference type="Rhea" id="RHEA:14217"/>
        <dbReference type="Rhea" id="RHEA-COMP:10698"/>
        <dbReference type="Rhea" id="RHEA-COMP:10700"/>
        <dbReference type="Rhea" id="RHEA-COMP:12313"/>
        <dbReference type="Rhea" id="RHEA-COMP:12315"/>
        <dbReference type="ChEBI" id="CHEBI:15377"/>
        <dbReference type="ChEBI" id="CHEBI:16044"/>
        <dbReference type="ChEBI" id="CHEBI:29950"/>
        <dbReference type="ChEBI" id="CHEBI:44120"/>
        <dbReference type="ChEBI" id="CHEBI:50058"/>
        <dbReference type="EC" id="1.8.4.11"/>
    </reaction>
</comment>
<dbReference type="Pfam" id="PF01625">
    <property type="entry name" value="PMSR"/>
    <property type="match status" value="1"/>
</dbReference>
<proteinExistence type="inferred from homology"/>
<dbReference type="PANTHER" id="PTHR43774:SF1">
    <property type="entry name" value="PEPTIDE METHIONINE SULFOXIDE REDUCTASE MSRA 2"/>
    <property type="match status" value="1"/>
</dbReference>
<comment type="similarity">
    <text evidence="4">Belongs to the MsrA Met sulfoxide reductase family.</text>
</comment>
<dbReference type="EMBL" id="VMBG01000002">
    <property type="protein sequence ID" value="TSJ77210.1"/>
    <property type="molecule type" value="Genomic_DNA"/>
</dbReference>
<feature type="active site" evidence="4">
    <location>
        <position position="13"/>
    </location>
</feature>
<comment type="function">
    <text evidence="4">Has an important function as a repair enzyme for proteins that have been inactivated by oxidation. Catalyzes the reversible oxidation-reduction of methionine sulfoxide in proteins to methionine.</text>
</comment>
<dbReference type="OrthoDB" id="4174719at2"/>
<evidence type="ECO:0000256" key="3">
    <source>
        <dbReference type="ARBA" id="ARBA00048782"/>
    </source>
</evidence>
<dbReference type="RefSeq" id="WP_144353613.1">
    <property type="nucleotide sequence ID" value="NZ_CBCRVV010000016.1"/>
</dbReference>
<evidence type="ECO:0000259" key="5">
    <source>
        <dbReference type="Pfam" id="PF01625"/>
    </source>
</evidence>
<dbReference type="Gene3D" id="3.30.1060.10">
    <property type="entry name" value="Peptide methionine sulphoxide reductase MsrA"/>
    <property type="match status" value="1"/>
</dbReference>
<gene>
    <name evidence="4 6" type="primary">msrA</name>
    <name evidence="6" type="ORF">FPL22_14015</name>
</gene>
<dbReference type="GO" id="GO:0033744">
    <property type="term" value="F:L-methionine:thioredoxin-disulfide S-oxidoreductase activity"/>
    <property type="evidence" value="ECO:0007669"/>
    <property type="project" value="RHEA"/>
</dbReference>
<dbReference type="Proteomes" id="UP000315648">
    <property type="component" value="Unassembled WGS sequence"/>
</dbReference>
<accession>A0A556QKN7</accession>
<evidence type="ECO:0000256" key="1">
    <source>
        <dbReference type="ARBA" id="ARBA00023002"/>
    </source>
</evidence>
<keyword evidence="7" id="KW-1185">Reference proteome</keyword>
<evidence type="ECO:0000256" key="4">
    <source>
        <dbReference type="HAMAP-Rule" id="MF_01401"/>
    </source>
</evidence>
<dbReference type="GO" id="GO:0008113">
    <property type="term" value="F:peptide-methionine (S)-S-oxide reductase activity"/>
    <property type="evidence" value="ECO:0007669"/>
    <property type="project" value="UniProtKB-UniRule"/>
</dbReference>
<comment type="caution">
    <text evidence="6">The sequence shown here is derived from an EMBL/GenBank/DDBJ whole genome shotgun (WGS) entry which is preliminary data.</text>
</comment>
<dbReference type="InterPro" id="IPR002569">
    <property type="entry name" value="Met_Sox_Rdtase_MsrA_dom"/>
</dbReference>
<evidence type="ECO:0000313" key="6">
    <source>
        <dbReference type="EMBL" id="TSJ77210.1"/>
    </source>
</evidence>
<dbReference type="AlphaFoldDB" id="A0A556QKN7"/>
<dbReference type="HAMAP" id="MF_01401">
    <property type="entry name" value="MsrA"/>
    <property type="match status" value="1"/>
</dbReference>
<keyword evidence="1 4" id="KW-0560">Oxidoreductase</keyword>
<dbReference type="SUPFAM" id="SSF55068">
    <property type="entry name" value="Peptide methionine sulfoxide reductase"/>
    <property type="match status" value="1"/>
</dbReference>
<reference evidence="6 7" key="1">
    <citation type="submission" date="2019-07" db="EMBL/GenBank/DDBJ databases">
        <title>Description of 53C-WASEF.</title>
        <authorList>
            <person name="Pitt A."/>
            <person name="Hahn M.W."/>
        </authorList>
    </citation>
    <scope>NUCLEOTIDE SEQUENCE [LARGE SCALE GENOMIC DNA]</scope>
    <source>
        <strain evidence="6 7">53C-WASEF</strain>
    </source>
</reference>
<organism evidence="6 7">
    <name type="scientific">Rariglobus hedericola</name>
    <dbReference type="NCBI Taxonomy" id="2597822"/>
    <lineage>
        <taxon>Bacteria</taxon>
        <taxon>Pseudomonadati</taxon>
        <taxon>Verrucomicrobiota</taxon>
        <taxon>Opitutia</taxon>
        <taxon>Opitutales</taxon>
        <taxon>Opitutaceae</taxon>
        <taxon>Rariglobus</taxon>
    </lineage>
</organism>
<name>A0A556QKN7_9BACT</name>
<protein>
    <recommendedName>
        <fullName evidence="4">Peptide methionine sulfoxide reductase MsrA</fullName>
        <shortName evidence="4">Protein-methionine-S-oxide reductase</shortName>
        <ecNumber evidence="4">1.8.4.11</ecNumber>
    </recommendedName>
    <alternativeName>
        <fullName evidence="4">Peptide-methionine (S)-S-oxide reductase</fullName>
        <shortName evidence="4">Peptide Met(O) reductase</shortName>
    </alternativeName>
</protein>
<dbReference type="PANTHER" id="PTHR43774">
    <property type="entry name" value="PEPTIDE METHIONINE SULFOXIDE REDUCTASE"/>
    <property type="match status" value="1"/>
</dbReference>
<evidence type="ECO:0000313" key="7">
    <source>
        <dbReference type="Proteomes" id="UP000315648"/>
    </source>
</evidence>